<feature type="transmembrane region" description="Helical" evidence="5">
    <location>
        <begin position="331"/>
        <end position="351"/>
    </location>
</feature>
<dbReference type="RefSeq" id="WP_353072062.1">
    <property type="nucleotide sequence ID" value="NZ_CP132938.1"/>
</dbReference>
<feature type="transmembrane region" description="Helical" evidence="5">
    <location>
        <begin position="52"/>
        <end position="81"/>
    </location>
</feature>
<proteinExistence type="predicted"/>
<dbReference type="GO" id="GO:0005886">
    <property type="term" value="C:plasma membrane"/>
    <property type="evidence" value="ECO:0007669"/>
    <property type="project" value="TreeGrafter"/>
</dbReference>
<feature type="transmembrane region" description="Helical" evidence="5">
    <location>
        <begin position="302"/>
        <end position="319"/>
    </location>
</feature>
<evidence type="ECO:0000256" key="4">
    <source>
        <dbReference type="ARBA" id="ARBA00023136"/>
    </source>
</evidence>
<evidence type="ECO:0000256" key="3">
    <source>
        <dbReference type="ARBA" id="ARBA00022989"/>
    </source>
</evidence>
<keyword evidence="3 5" id="KW-1133">Transmembrane helix</keyword>
<feature type="transmembrane region" description="Helical" evidence="5">
    <location>
        <begin position="371"/>
        <end position="390"/>
    </location>
</feature>
<name>A0AAU7Z0Q4_9BACT</name>
<reference evidence="6" key="1">
    <citation type="submission" date="2023-08" db="EMBL/GenBank/DDBJ databases">
        <authorList>
            <person name="Messyasz A."/>
            <person name="Mannisto M.K."/>
            <person name="Kerkhof L.J."/>
            <person name="Haggblom M."/>
        </authorList>
    </citation>
    <scope>NUCLEOTIDE SEQUENCE</scope>
    <source>
        <strain evidence="6">M8UP39</strain>
    </source>
</reference>
<feature type="transmembrane region" description="Helical" evidence="5">
    <location>
        <begin position="454"/>
        <end position="474"/>
    </location>
</feature>
<dbReference type="InterPro" id="IPR001898">
    <property type="entry name" value="SLC13A/DASS"/>
</dbReference>
<organism evidence="6">
    <name type="scientific">Tunturiibacter gelidiferens</name>
    <dbReference type="NCBI Taxonomy" id="3069689"/>
    <lineage>
        <taxon>Bacteria</taxon>
        <taxon>Pseudomonadati</taxon>
        <taxon>Acidobacteriota</taxon>
        <taxon>Terriglobia</taxon>
        <taxon>Terriglobales</taxon>
        <taxon>Acidobacteriaceae</taxon>
        <taxon>Tunturiibacter</taxon>
    </lineage>
</organism>
<gene>
    <name evidence="6" type="ORF">RBB81_21200</name>
</gene>
<dbReference type="PANTHER" id="PTHR10283:SF92">
    <property type="entry name" value="LOW-AFFINITY PHOSPHATE TRANSPORTER PHO91"/>
    <property type="match status" value="1"/>
</dbReference>
<reference evidence="6" key="2">
    <citation type="journal article" date="2024" name="Environ. Microbiol.">
        <title>Genome analysis and description of Tunturibacter gen. nov. expands the diversity of Terriglobia in tundra soils.</title>
        <authorList>
            <person name="Messyasz A."/>
            <person name="Mannisto M.K."/>
            <person name="Kerkhof L.J."/>
            <person name="Haggblom M.M."/>
        </authorList>
    </citation>
    <scope>NUCLEOTIDE SEQUENCE</scope>
    <source>
        <strain evidence="6">M8UP39</strain>
    </source>
</reference>
<sequence>MVQAMQAAAEVGGAEKTETSTRKIVGFITAVAAPVLIWFAPLHFAANSKHALAVAAFMIVAWIAEPIPHALTGLIGCYLFWVLKVVKFDVAFSGFADQTPWFLFGAGLFGMMATKTGLGRRLAYLIIRRVGTSYSRLLLGIILTSFLLTFLVPSGIACVVIMASVALGLMQVFGLGPGSNVGKGIFITLTYTAGCFDKMVIAGPSTILGRGLIEKGANVHIYYGLWLLAFFPCAVVTIFGIWRLVLWLYPPEDAALTRGAAFLREEVDRMGPWTRMEKRALFLMLLAIALWMTDLLHHISPAVIGLGVGLFACLPRVGVLDEKDMKKVNYLLVFFVAAAVSMGTVLVQTGALRTMTAIMFDWMRPLIVSSSFALALVPYWTAFVYHIFLGNEIGMLATSMPGLMSFAQASGIHPLPLGLIWAFAAGGKIFVYQSGVLVVGYSYGYFTAKDVFRVGLCVTVIESLVLLLLVPFYWPLIGIS</sequence>
<protein>
    <submittedName>
        <fullName evidence="6">SLC13 family permease</fullName>
    </submittedName>
</protein>
<accession>A0AAU7Z0Q4</accession>
<feature type="transmembrane region" description="Helical" evidence="5">
    <location>
        <begin position="138"/>
        <end position="167"/>
    </location>
</feature>
<feature type="transmembrane region" description="Helical" evidence="5">
    <location>
        <begin position="24"/>
        <end position="45"/>
    </location>
</feature>
<evidence type="ECO:0000256" key="5">
    <source>
        <dbReference type="SAM" id="Phobius"/>
    </source>
</evidence>
<evidence type="ECO:0000256" key="1">
    <source>
        <dbReference type="ARBA" id="ARBA00004141"/>
    </source>
</evidence>
<feature type="transmembrane region" description="Helical" evidence="5">
    <location>
        <begin position="221"/>
        <end position="242"/>
    </location>
</feature>
<dbReference type="AlphaFoldDB" id="A0AAU7Z0Q4"/>
<evidence type="ECO:0000313" key="6">
    <source>
        <dbReference type="EMBL" id="XCB22066.1"/>
    </source>
</evidence>
<keyword evidence="4 5" id="KW-0472">Membrane</keyword>
<dbReference type="KEGG" id="tgi:RBB81_21200"/>
<dbReference type="GO" id="GO:0005315">
    <property type="term" value="F:phosphate transmembrane transporter activity"/>
    <property type="evidence" value="ECO:0007669"/>
    <property type="project" value="TreeGrafter"/>
</dbReference>
<evidence type="ECO:0000256" key="2">
    <source>
        <dbReference type="ARBA" id="ARBA00022692"/>
    </source>
</evidence>
<dbReference type="Pfam" id="PF00939">
    <property type="entry name" value="Na_sulph_symp"/>
    <property type="match status" value="1"/>
</dbReference>
<keyword evidence="2 5" id="KW-0812">Transmembrane</keyword>
<feature type="transmembrane region" description="Helical" evidence="5">
    <location>
        <begin position="402"/>
        <end position="423"/>
    </location>
</feature>
<feature type="transmembrane region" description="Helical" evidence="5">
    <location>
        <begin position="429"/>
        <end position="447"/>
    </location>
</feature>
<dbReference type="PANTHER" id="PTHR10283">
    <property type="entry name" value="SOLUTE CARRIER FAMILY 13 MEMBER"/>
    <property type="match status" value="1"/>
</dbReference>
<comment type="subcellular location">
    <subcellularLocation>
        <location evidence="1">Membrane</location>
        <topology evidence="1">Multi-pass membrane protein</topology>
    </subcellularLocation>
</comment>
<dbReference type="EMBL" id="CP132938">
    <property type="protein sequence ID" value="XCB22066.1"/>
    <property type="molecule type" value="Genomic_DNA"/>
</dbReference>